<keyword evidence="1" id="KW-0812">Transmembrane</keyword>
<dbReference type="Proteomes" id="UP000016584">
    <property type="component" value="Unassembled WGS sequence"/>
</dbReference>
<dbReference type="EMBL" id="ATDL01000015">
    <property type="protein sequence ID" value="ERJ59087.1"/>
    <property type="molecule type" value="Genomic_DNA"/>
</dbReference>
<accession>U2HUB0</accession>
<name>U2HUB0_9SPHI</name>
<evidence type="ECO:0000256" key="1">
    <source>
        <dbReference type="SAM" id="Phobius"/>
    </source>
</evidence>
<keyword evidence="1" id="KW-1133">Transmembrane helix</keyword>
<reference evidence="2 3" key="1">
    <citation type="journal article" date="2013" name="Genome Announc.">
        <title>The Draft Genome Sequence of Sphingomonas paucimobilis Strain HER1398 (Proteobacteria), Host to the Giant PAU Phage, Indicates That It Is a Member of the Genus Sphingobacterium (Bacteroidetes).</title>
        <authorList>
            <person name="White R.A.III."/>
            <person name="Suttle C.A."/>
        </authorList>
    </citation>
    <scope>NUCLEOTIDE SEQUENCE [LARGE SCALE GENOMIC DNA]</scope>
    <source>
        <strain evidence="2 3">HER1398</strain>
    </source>
</reference>
<proteinExistence type="predicted"/>
<evidence type="ECO:0000313" key="2">
    <source>
        <dbReference type="EMBL" id="ERJ59087.1"/>
    </source>
</evidence>
<dbReference type="STRING" id="1346330.M472_09915"/>
<dbReference type="AlphaFoldDB" id="U2HUB0"/>
<comment type="caution">
    <text evidence="2">The sequence shown here is derived from an EMBL/GenBank/DDBJ whole genome shotgun (WGS) entry which is preliminary data.</text>
</comment>
<dbReference type="PATRIC" id="fig|1346330.5.peg.2420"/>
<sequence>MYELLDLITDGDGQMKIGIILKVYIGLCVLLVSDLVGYIVAGISLRGYYADIVVFWLWLLGSFLVIVAFWRRLSAKLLLIAILSSVLLSMLPMGLPFYTLVLSTTPFGFYGLVKI</sequence>
<feature type="transmembrane region" description="Helical" evidence="1">
    <location>
        <begin position="21"/>
        <end position="41"/>
    </location>
</feature>
<keyword evidence="1" id="KW-0472">Membrane</keyword>
<organism evidence="2 3">
    <name type="scientific">Sphingobacterium paucimobilis HER1398</name>
    <dbReference type="NCBI Taxonomy" id="1346330"/>
    <lineage>
        <taxon>Bacteria</taxon>
        <taxon>Pseudomonadati</taxon>
        <taxon>Bacteroidota</taxon>
        <taxon>Sphingobacteriia</taxon>
        <taxon>Sphingobacteriales</taxon>
        <taxon>Sphingobacteriaceae</taxon>
        <taxon>Sphingobacterium</taxon>
    </lineage>
</organism>
<gene>
    <name evidence="2" type="ORF">M472_09915</name>
</gene>
<protein>
    <submittedName>
        <fullName evidence="2">Uncharacterized protein</fullName>
    </submittedName>
</protein>
<feature type="transmembrane region" description="Helical" evidence="1">
    <location>
        <begin position="47"/>
        <end position="70"/>
    </location>
</feature>
<evidence type="ECO:0000313" key="3">
    <source>
        <dbReference type="Proteomes" id="UP000016584"/>
    </source>
</evidence>
<feature type="transmembrane region" description="Helical" evidence="1">
    <location>
        <begin position="77"/>
        <end position="98"/>
    </location>
</feature>
<keyword evidence="3" id="KW-1185">Reference proteome</keyword>